<dbReference type="FunFam" id="3.30.70.330:FF:000080">
    <property type="entry name" value="RNA-binding protein 39 isoform X1"/>
    <property type="match status" value="1"/>
</dbReference>
<evidence type="ECO:0000256" key="2">
    <source>
        <dbReference type="ARBA" id="ARBA00022737"/>
    </source>
</evidence>
<dbReference type="SMART" id="SM00360">
    <property type="entry name" value="RRM"/>
    <property type="match status" value="3"/>
</dbReference>
<dbReference type="Proteomes" id="UP000261380">
    <property type="component" value="Unplaced"/>
</dbReference>
<protein>
    <recommendedName>
        <fullName evidence="5">RRM domain-containing protein</fullName>
    </recommendedName>
</protein>
<evidence type="ECO:0000259" key="5">
    <source>
        <dbReference type="PROSITE" id="PS50102"/>
    </source>
</evidence>
<dbReference type="Ensembl" id="ENSXCOT00000023375.1">
    <property type="protein sequence ID" value="ENSXCOP00000023097.1"/>
    <property type="gene ID" value="ENSXCOG00000017255.1"/>
</dbReference>
<dbReference type="GO" id="GO:0005634">
    <property type="term" value="C:nucleus"/>
    <property type="evidence" value="ECO:0007669"/>
    <property type="project" value="InterPro"/>
</dbReference>
<dbReference type="InterPro" id="IPR003954">
    <property type="entry name" value="RRM_euk-type"/>
</dbReference>
<dbReference type="Pfam" id="PF15519">
    <property type="entry name" value="RBM39linker"/>
    <property type="match status" value="1"/>
</dbReference>
<dbReference type="PROSITE" id="PS50102">
    <property type="entry name" value="RRM"/>
    <property type="match status" value="2"/>
</dbReference>
<reference evidence="6" key="2">
    <citation type="submission" date="2025-09" db="UniProtKB">
        <authorList>
            <consortium name="Ensembl"/>
        </authorList>
    </citation>
    <scope>IDENTIFICATION</scope>
</reference>
<dbReference type="AlphaFoldDB" id="A0A3B5MH61"/>
<dbReference type="CDD" id="cd12284">
    <property type="entry name" value="RRM2_RBM23_RBM39"/>
    <property type="match status" value="1"/>
</dbReference>
<dbReference type="STRING" id="32473.ENSXCOP00000023097"/>
<dbReference type="PANTHER" id="PTHR48036">
    <property type="entry name" value="SPLICING FACTOR (PAD-1), PUTATIVE (AFU_ORTHOLOGUE AFUA_1G15810)-RELATED"/>
    <property type="match status" value="1"/>
</dbReference>
<dbReference type="GO" id="GO:0006397">
    <property type="term" value="P:mRNA processing"/>
    <property type="evidence" value="ECO:0007669"/>
    <property type="project" value="InterPro"/>
</dbReference>
<accession>A0A3B5MH61</accession>
<dbReference type="InterPro" id="IPR035979">
    <property type="entry name" value="RBD_domain_sf"/>
</dbReference>
<evidence type="ECO:0000313" key="7">
    <source>
        <dbReference type="Proteomes" id="UP000261380"/>
    </source>
</evidence>
<reference evidence="6" key="1">
    <citation type="submission" date="2025-08" db="UniProtKB">
        <authorList>
            <consortium name="Ensembl"/>
        </authorList>
    </citation>
    <scope>IDENTIFICATION</scope>
</reference>
<keyword evidence="3 4" id="KW-0694">RNA-binding</keyword>
<dbReference type="SMART" id="SM00361">
    <property type="entry name" value="RRM_1"/>
    <property type="match status" value="2"/>
</dbReference>
<dbReference type="InterPro" id="IPR012677">
    <property type="entry name" value="Nucleotide-bd_a/b_plait_sf"/>
</dbReference>
<dbReference type="InterPro" id="IPR000504">
    <property type="entry name" value="RRM_dom"/>
</dbReference>
<evidence type="ECO:0000256" key="1">
    <source>
        <dbReference type="ARBA" id="ARBA00022553"/>
    </source>
</evidence>
<sequence>MQLAARIRPRDLEEFFSAVGKVRDVRMISDRNSRRSKGIAYIEFVEASSVPLAIGLTGQRLLGVPIIVQASQAEKNRAAAAAAANSLQKGTFGPMRLYVGSLHFNITEEMLRGIFEPFGRIENIQLMMDSETGRSKGFGFITFADAECAKKALEQLNGFELAGRPMKVGHVTERTDAAAASSFLDNDELDRSGVDLGTTGRLQLMARLAEGTGLQIPPAAQQALQMSGAIAIGALAAVSGKRIISQLILSGQEVMNPVLQLSVCVCLCVTECVLCFSENVPGWELDIQHDVIEECNKHGGVVHIYVDMNSAEGNVYVKCPSIPSAMAAVNALHGRYFGGKMITAAYVPLPTYHNLFPESATATQLLVPPVRR</sequence>
<dbReference type="InterPro" id="IPR029123">
    <property type="entry name" value="RBM39_linker"/>
</dbReference>
<dbReference type="GO" id="GO:0003723">
    <property type="term" value="F:RNA binding"/>
    <property type="evidence" value="ECO:0007669"/>
    <property type="project" value="UniProtKB-UniRule"/>
</dbReference>
<feature type="domain" description="RRM" evidence="5">
    <location>
        <begin position="1"/>
        <end position="73"/>
    </location>
</feature>
<keyword evidence="7" id="KW-1185">Reference proteome</keyword>
<evidence type="ECO:0000313" key="6">
    <source>
        <dbReference type="Ensembl" id="ENSXCOP00000023097.1"/>
    </source>
</evidence>
<dbReference type="Pfam" id="PF00076">
    <property type="entry name" value="RRM_1"/>
    <property type="match status" value="2"/>
</dbReference>
<evidence type="ECO:0000256" key="3">
    <source>
        <dbReference type="ARBA" id="ARBA00022884"/>
    </source>
</evidence>
<keyword evidence="2" id="KW-0677">Repeat</keyword>
<dbReference type="NCBIfam" id="TIGR01622">
    <property type="entry name" value="SF-CC1"/>
    <property type="match status" value="1"/>
</dbReference>
<feature type="domain" description="RRM" evidence="5">
    <location>
        <begin position="95"/>
        <end position="173"/>
    </location>
</feature>
<dbReference type="GeneTree" id="ENSGT00940000154468"/>
<organism evidence="6 7">
    <name type="scientific">Xiphophorus couchianus</name>
    <name type="common">Monterrey platyfish</name>
    <dbReference type="NCBI Taxonomy" id="32473"/>
    <lineage>
        <taxon>Eukaryota</taxon>
        <taxon>Metazoa</taxon>
        <taxon>Chordata</taxon>
        <taxon>Craniata</taxon>
        <taxon>Vertebrata</taxon>
        <taxon>Euteleostomi</taxon>
        <taxon>Actinopterygii</taxon>
        <taxon>Neopterygii</taxon>
        <taxon>Teleostei</taxon>
        <taxon>Neoteleostei</taxon>
        <taxon>Acanthomorphata</taxon>
        <taxon>Ovalentaria</taxon>
        <taxon>Atherinomorphae</taxon>
        <taxon>Cyprinodontiformes</taxon>
        <taxon>Poeciliidae</taxon>
        <taxon>Poeciliinae</taxon>
        <taxon>Xiphophorus</taxon>
    </lineage>
</organism>
<dbReference type="Gene3D" id="3.30.70.330">
    <property type="match status" value="3"/>
</dbReference>
<dbReference type="InterPro" id="IPR006509">
    <property type="entry name" value="RBM39_SF"/>
</dbReference>
<evidence type="ECO:0000256" key="4">
    <source>
        <dbReference type="PROSITE-ProRule" id="PRU00176"/>
    </source>
</evidence>
<proteinExistence type="predicted"/>
<keyword evidence="1" id="KW-0597">Phosphoprotein</keyword>
<dbReference type="SUPFAM" id="SSF54928">
    <property type="entry name" value="RNA-binding domain, RBD"/>
    <property type="match status" value="2"/>
</dbReference>
<name>A0A3B5MH61_9TELE</name>
<dbReference type="CDD" id="cd12285">
    <property type="entry name" value="RRM3_RBM39_like"/>
    <property type="match status" value="1"/>
</dbReference>